<reference evidence="1" key="1">
    <citation type="journal article" date="2012" name="PLoS Genet.">
        <title>Comparative analysis of the genomes of two field isolates of the rice blast fungus Magnaporthe oryzae.</title>
        <authorList>
            <person name="Xue M."/>
            <person name="Yang J."/>
            <person name="Li Z."/>
            <person name="Hu S."/>
            <person name="Yao N."/>
            <person name="Dean R.A."/>
            <person name="Zhao W."/>
            <person name="Shen M."/>
            <person name="Zhang H."/>
            <person name="Li C."/>
            <person name="Liu L."/>
            <person name="Cao L."/>
            <person name="Xu X."/>
            <person name="Xing Y."/>
            <person name="Hsiang T."/>
            <person name="Zhang Z."/>
            <person name="Xu J.R."/>
            <person name="Peng Y.L."/>
        </authorList>
    </citation>
    <scope>NUCLEOTIDE SEQUENCE</scope>
    <source>
        <strain evidence="1">Y34</strain>
    </source>
</reference>
<protein>
    <submittedName>
        <fullName evidence="1">Uncharacterized protein</fullName>
    </submittedName>
</protein>
<proteinExistence type="predicted"/>
<gene>
    <name evidence="1" type="ORF">OOU_Y34scaffold00707g4</name>
</gene>
<dbReference type="Proteomes" id="UP000011086">
    <property type="component" value="Unassembled WGS sequence"/>
</dbReference>
<accession>A0AA97NS59</accession>
<evidence type="ECO:0000313" key="1">
    <source>
        <dbReference type="EMBL" id="ELQ35420.1"/>
    </source>
</evidence>
<dbReference type="EMBL" id="JH792904">
    <property type="protein sequence ID" value="ELQ35420.1"/>
    <property type="molecule type" value="Genomic_DNA"/>
</dbReference>
<dbReference type="AlphaFoldDB" id="A0AA97NS59"/>
<organism evidence="1">
    <name type="scientific">Pyricularia oryzae (strain Y34)</name>
    <name type="common">Rice blast fungus</name>
    <name type="synonym">Magnaporthe oryzae</name>
    <dbReference type="NCBI Taxonomy" id="1143189"/>
    <lineage>
        <taxon>Eukaryota</taxon>
        <taxon>Fungi</taxon>
        <taxon>Dikarya</taxon>
        <taxon>Ascomycota</taxon>
        <taxon>Pezizomycotina</taxon>
        <taxon>Sordariomycetes</taxon>
        <taxon>Sordariomycetidae</taxon>
        <taxon>Magnaporthales</taxon>
        <taxon>Pyriculariaceae</taxon>
        <taxon>Pyricularia</taxon>
    </lineage>
</organism>
<name>A0AA97NS59_PYRO3</name>
<sequence length="32" mass="3603">MRVNKVMVADFPNGLLNPKRNFADPRVGEIGF</sequence>